<reference evidence="1" key="2">
    <citation type="journal article" date="2015" name="Data Brief">
        <title>Shoot transcriptome of the giant reed, Arundo donax.</title>
        <authorList>
            <person name="Barrero R.A."/>
            <person name="Guerrero F.D."/>
            <person name="Moolhuijzen P."/>
            <person name="Goolsby J.A."/>
            <person name="Tidwell J."/>
            <person name="Bellgard S.E."/>
            <person name="Bellgard M.I."/>
        </authorList>
    </citation>
    <scope>NUCLEOTIDE SEQUENCE</scope>
    <source>
        <tissue evidence="1">Shoot tissue taken approximately 20 cm above the soil surface</tissue>
    </source>
</reference>
<proteinExistence type="predicted"/>
<reference evidence="1" key="1">
    <citation type="submission" date="2014-09" db="EMBL/GenBank/DDBJ databases">
        <authorList>
            <person name="Magalhaes I.L.F."/>
            <person name="Oliveira U."/>
            <person name="Santos F.R."/>
            <person name="Vidigal T.H.D.A."/>
            <person name="Brescovit A.D."/>
            <person name="Santos A.J."/>
        </authorList>
    </citation>
    <scope>NUCLEOTIDE SEQUENCE</scope>
    <source>
        <tissue evidence="1">Shoot tissue taken approximately 20 cm above the soil surface</tissue>
    </source>
</reference>
<dbReference type="EMBL" id="GBRH01262815">
    <property type="protein sequence ID" value="JAD35080.1"/>
    <property type="molecule type" value="Transcribed_RNA"/>
</dbReference>
<protein>
    <submittedName>
        <fullName evidence="1">Uncharacterized protein</fullName>
    </submittedName>
</protein>
<name>A0A0A8ZEB8_ARUDO</name>
<sequence length="19" mass="2269">MVTTVSPLIRRLYFWVSTV</sequence>
<evidence type="ECO:0000313" key="1">
    <source>
        <dbReference type="EMBL" id="JAD35080.1"/>
    </source>
</evidence>
<dbReference type="AlphaFoldDB" id="A0A0A8ZEB8"/>
<accession>A0A0A8ZEB8</accession>
<organism evidence="1">
    <name type="scientific">Arundo donax</name>
    <name type="common">Giant reed</name>
    <name type="synonym">Donax arundinaceus</name>
    <dbReference type="NCBI Taxonomy" id="35708"/>
    <lineage>
        <taxon>Eukaryota</taxon>
        <taxon>Viridiplantae</taxon>
        <taxon>Streptophyta</taxon>
        <taxon>Embryophyta</taxon>
        <taxon>Tracheophyta</taxon>
        <taxon>Spermatophyta</taxon>
        <taxon>Magnoliopsida</taxon>
        <taxon>Liliopsida</taxon>
        <taxon>Poales</taxon>
        <taxon>Poaceae</taxon>
        <taxon>PACMAD clade</taxon>
        <taxon>Arundinoideae</taxon>
        <taxon>Arundineae</taxon>
        <taxon>Arundo</taxon>
    </lineage>
</organism>